<evidence type="ECO:0000256" key="2">
    <source>
        <dbReference type="ARBA" id="ARBA00011955"/>
    </source>
</evidence>
<evidence type="ECO:0000256" key="9">
    <source>
        <dbReference type="ARBA" id="ARBA00031306"/>
    </source>
</evidence>
<dbReference type="GO" id="GO:0016740">
    <property type="term" value="F:transferase activity"/>
    <property type="evidence" value="ECO:0007669"/>
    <property type="project" value="UniProtKB-KW"/>
</dbReference>
<dbReference type="PANTHER" id="PTHR30040:SF2">
    <property type="entry name" value="FAD:PROTEIN FMN TRANSFERASE"/>
    <property type="match status" value="1"/>
</dbReference>
<comment type="cofactor">
    <cofactor evidence="1">
        <name>Mg(2+)</name>
        <dbReference type="ChEBI" id="CHEBI:18420"/>
    </cofactor>
</comment>
<dbReference type="PANTHER" id="PTHR30040">
    <property type="entry name" value="THIAMINE BIOSYNTHESIS LIPOPROTEIN APBE"/>
    <property type="match status" value="1"/>
</dbReference>
<keyword evidence="8" id="KW-0460">Magnesium</keyword>
<organism evidence="11 12">
    <name type="scientific">Candidatus Coatesbacteria bacterium 4484_99</name>
    <dbReference type="NCBI Taxonomy" id="1970774"/>
    <lineage>
        <taxon>Bacteria</taxon>
        <taxon>Candidatus Coatesiibacteriota</taxon>
    </lineage>
</organism>
<keyword evidence="4" id="KW-0285">Flavoprotein</keyword>
<evidence type="ECO:0000256" key="1">
    <source>
        <dbReference type="ARBA" id="ARBA00001946"/>
    </source>
</evidence>
<dbReference type="EMBL" id="NATQ01000012">
    <property type="protein sequence ID" value="OQX91093.1"/>
    <property type="molecule type" value="Genomic_DNA"/>
</dbReference>
<evidence type="ECO:0000256" key="3">
    <source>
        <dbReference type="ARBA" id="ARBA00016337"/>
    </source>
</evidence>
<dbReference type="SUPFAM" id="SSF143631">
    <property type="entry name" value="ApbE-like"/>
    <property type="match status" value="1"/>
</dbReference>
<dbReference type="AlphaFoldDB" id="A0A1W9S2Q1"/>
<dbReference type="InterPro" id="IPR024932">
    <property type="entry name" value="ApbE"/>
</dbReference>
<evidence type="ECO:0000313" key="12">
    <source>
        <dbReference type="Proteomes" id="UP000192611"/>
    </source>
</evidence>
<keyword evidence="6" id="KW-0479">Metal-binding</keyword>
<comment type="catalytic activity">
    <reaction evidence="10">
        <text>L-threonyl-[protein] + FAD = FMN-L-threonyl-[protein] + AMP + H(+)</text>
        <dbReference type="Rhea" id="RHEA:36847"/>
        <dbReference type="Rhea" id="RHEA-COMP:11060"/>
        <dbReference type="Rhea" id="RHEA-COMP:11061"/>
        <dbReference type="ChEBI" id="CHEBI:15378"/>
        <dbReference type="ChEBI" id="CHEBI:30013"/>
        <dbReference type="ChEBI" id="CHEBI:57692"/>
        <dbReference type="ChEBI" id="CHEBI:74257"/>
        <dbReference type="ChEBI" id="CHEBI:456215"/>
        <dbReference type="EC" id="2.7.1.180"/>
    </reaction>
</comment>
<proteinExistence type="predicted"/>
<evidence type="ECO:0000256" key="6">
    <source>
        <dbReference type="ARBA" id="ARBA00022723"/>
    </source>
</evidence>
<reference evidence="12" key="1">
    <citation type="submission" date="2017-03" db="EMBL/GenBank/DDBJ databases">
        <title>Novel pathways for hydrocarbon cycling and metabolic interdependencies in hydrothermal sediment communities.</title>
        <authorList>
            <person name="Dombrowski N."/>
            <person name="Seitz K."/>
            <person name="Teske A."/>
            <person name="Baker B."/>
        </authorList>
    </citation>
    <scope>NUCLEOTIDE SEQUENCE [LARGE SCALE GENOMIC DNA]</scope>
</reference>
<evidence type="ECO:0000313" key="11">
    <source>
        <dbReference type="EMBL" id="OQX91093.1"/>
    </source>
</evidence>
<evidence type="ECO:0000256" key="5">
    <source>
        <dbReference type="ARBA" id="ARBA00022679"/>
    </source>
</evidence>
<dbReference type="InterPro" id="IPR003374">
    <property type="entry name" value="ApbE-like_sf"/>
</dbReference>
<dbReference type="Pfam" id="PF02424">
    <property type="entry name" value="ApbE"/>
    <property type="match status" value="1"/>
</dbReference>
<gene>
    <name evidence="11" type="ORF">B6D57_01020</name>
</gene>
<evidence type="ECO:0000256" key="4">
    <source>
        <dbReference type="ARBA" id="ARBA00022630"/>
    </source>
</evidence>
<sequence>MHLKIISLSLSIIFVAQFIFCNDEKNCKQEKVELFFTTMGTSAHVLIYPRDGCDGEEILRKMHERVEYVEHIANRFDETSEVSLINSMDVGDTMRVSREMIDLLIFSREMTERTDGAFDPTYISGVSSAVEIDDGALMPSGWEALDIDTVKCTIAKLGYVLLDLGAVAKGWACDYALDAVRGSITGGMVEIGGDIAIYGRPPDGDGWIVSIPDCFGSYCLKVSGEYGVALSSSRRGGSGEYHIVDARGKVKCIEDAYALAVAVDSATADAFATAMIVLGEESIKTLNQTENLEGMLCIEGKILKSENIDRFLHKGLWGNIAYHFGSSSIW</sequence>
<evidence type="ECO:0000256" key="7">
    <source>
        <dbReference type="ARBA" id="ARBA00022827"/>
    </source>
</evidence>
<keyword evidence="7" id="KW-0274">FAD</keyword>
<dbReference type="EC" id="2.7.1.180" evidence="2"/>
<keyword evidence="5" id="KW-0808">Transferase</keyword>
<evidence type="ECO:0000256" key="10">
    <source>
        <dbReference type="ARBA" id="ARBA00048540"/>
    </source>
</evidence>
<dbReference type="Gene3D" id="3.10.520.10">
    <property type="entry name" value="ApbE-like domains"/>
    <property type="match status" value="1"/>
</dbReference>
<name>A0A1W9S2Q1_9BACT</name>
<dbReference type="Proteomes" id="UP000192611">
    <property type="component" value="Unassembled WGS sequence"/>
</dbReference>
<accession>A0A1W9S2Q1</accession>
<comment type="caution">
    <text evidence="11">The sequence shown here is derived from an EMBL/GenBank/DDBJ whole genome shotgun (WGS) entry which is preliminary data.</text>
</comment>
<protein>
    <recommendedName>
        <fullName evidence="3">FAD:protein FMN transferase</fullName>
        <ecNumber evidence="2">2.7.1.180</ecNumber>
    </recommendedName>
    <alternativeName>
        <fullName evidence="9">Flavin transferase</fullName>
    </alternativeName>
</protein>
<dbReference type="GO" id="GO:0046872">
    <property type="term" value="F:metal ion binding"/>
    <property type="evidence" value="ECO:0007669"/>
    <property type="project" value="UniProtKB-KW"/>
</dbReference>
<evidence type="ECO:0000256" key="8">
    <source>
        <dbReference type="ARBA" id="ARBA00022842"/>
    </source>
</evidence>